<proteinExistence type="predicted"/>
<dbReference type="InterPro" id="IPR014905">
    <property type="entry name" value="HIRAN"/>
</dbReference>
<evidence type="ECO:0000313" key="4">
    <source>
        <dbReference type="EMBL" id="KFH61752.1"/>
    </source>
</evidence>
<gene>
    <name evidence="4" type="ORF">MVEG_12412</name>
</gene>
<evidence type="ECO:0000256" key="1">
    <source>
        <dbReference type="ARBA" id="ARBA00022723"/>
    </source>
</evidence>
<dbReference type="OrthoDB" id="2429955at2759"/>
<evidence type="ECO:0000256" key="2">
    <source>
        <dbReference type="ARBA" id="ARBA00022801"/>
    </source>
</evidence>
<dbReference type="Proteomes" id="UP000243308">
    <property type="component" value="Unassembled WGS sequence"/>
</dbReference>
<name>A0A086TIH5_9FUNG</name>
<dbReference type="GO" id="GO:0008270">
    <property type="term" value="F:zinc ion binding"/>
    <property type="evidence" value="ECO:0007669"/>
    <property type="project" value="InterPro"/>
</dbReference>
<keyword evidence="2" id="KW-0378">Hydrolase</keyword>
<dbReference type="AlphaFoldDB" id="A0A086TIH5"/>
<keyword evidence="5" id="KW-1185">Reference proteome</keyword>
<feature type="domain" description="HIRAN" evidence="3">
    <location>
        <begin position="76"/>
        <end position="136"/>
    </location>
</feature>
<dbReference type="EMBL" id="KN042447">
    <property type="protein sequence ID" value="KFH61752.1"/>
    <property type="molecule type" value="Genomic_DNA"/>
</dbReference>
<evidence type="ECO:0000313" key="5">
    <source>
        <dbReference type="Proteomes" id="UP000243308"/>
    </source>
</evidence>
<dbReference type="GO" id="GO:0016818">
    <property type="term" value="F:hydrolase activity, acting on acid anhydrides, in phosphorus-containing anhydrides"/>
    <property type="evidence" value="ECO:0007669"/>
    <property type="project" value="InterPro"/>
</dbReference>
<dbReference type="Gene3D" id="3.30.70.2330">
    <property type="match status" value="1"/>
</dbReference>
<evidence type="ECO:0000259" key="3">
    <source>
        <dbReference type="Pfam" id="PF08797"/>
    </source>
</evidence>
<sequence length="200" mass="23943">MDYTEISKEIKKYVRKSTYIAMNKEERKLYLKAVKRLAHKLDELDESSSTSSDEVIKPQRKEYTKPVYRKLNSRSINFVGMRFHGDHRFSCDDTIKLKKEDNNPKDSNAIKVMLMKDKKWKHVAYVAREDAMWLRTVDEFEKLSLKWEKDTRATATYSIDLRPLEEKGVKLKTKKDVLGHRFGYLERRGLYWYSDTEEWV</sequence>
<protein>
    <recommendedName>
        <fullName evidence="3">HIRAN domain-containing protein</fullName>
    </recommendedName>
</protein>
<accession>A0A086TIH5</accession>
<dbReference type="Pfam" id="PF08797">
    <property type="entry name" value="HIRAN"/>
    <property type="match status" value="1"/>
</dbReference>
<reference evidence="4 5" key="1">
    <citation type="submission" date="2011-02" db="EMBL/GenBank/DDBJ databases">
        <title>The Genome Sequence of Mortierella verticillata NRRL 6337.</title>
        <authorList>
            <consortium name="The Broad Institute Genome Sequencing Platform"/>
            <person name="Russ C."/>
            <person name="Cuomo C."/>
            <person name="Burger G."/>
            <person name="Gray M.W."/>
            <person name="Holland P.W.H."/>
            <person name="King N."/>
            <person name="Lang F.B.F."/>
            <person name="Roger A.J."/>
            <person name="Ruiz-Trillo I."/>
            <person name="Young S.K."/>
            <person name="Zeng Q."/>
            <person name="Gargeya S."/>
            <person name="Alvarado L."/>
            <person name="Berlin A."/>
            <person name="Chapman S.B."/>
            <person name="Chen Z."/>
            <person name="Freedman E."/>
            <person name="Gellesch M."/>
            <person name="Goldberg J."/>
            <person name="Griggs A."/>
            <person name="Gujja S."/>
            <person name="Heilman E."/>
            <person name="Heiman D."/>
            <person name="Howarth C."/>
            <person name="Mehta T."/>
            <person name="Neiman D."/>
            <person name="Pearson M."/>
            <person name="Roberts A."/>
            <person name="Saif S."/>
            <person name="Shea T."/>
            <person name="Shenoy N."/>
            <person name="Sisk P."/>
            <person name="Stolte C."/>
            <person name="Sykes S."/>
            <person name="White J."/>
            <person name="Yandava C."/>
            <person name="Haas B."/>
            <person name="Nusbaum C."/>
            <person name="Birren B."/>
        </authorList>
    </citation>
    <scope>NUCLEOTIDE SEQUENCE [LARGE SCALE GENOMIC DNA]</scope>
    <source>
        <strain evidence="4 5">NRRL 6337</strain>
    </source>
</reference>
<organism evidence="4 5">
    <name type="scientific">Podila verticillata NRRL 6337</name>
    <dbReference type="NCBI Taxonomy" id="1069443"/>
    <lineage>
        <taxon>Eukaryota</taxon>
        <taxon>Fungi</taxon>
        <taxon>Fungi incertae sedis</taxon>
        <taxon>Mucoromycota</taxon>
        <taxon>Mortierellomycotina</taxon>
        <taxon>Mortierellomycetes</taxon>
        <taxon>Mortierellales</taxon>
        <taxon>Mortierellaceae</taxon>
        <taxon>Podila</taxon>
    </lineage>
</organism>
<keyword evidence="1" id="KW-0479">Metal-binding</keyword>
<dbReference type="GO" id="GO:0003676">
    <property type="term" value="F:nucleic acid binding"/>
    <property type="evidence" value="ECO:0007669"/>
    <property type="project" value="InterPro"/>
</dbReference>